<dbReference type="EMBL" id="UINC01166808">
    <property type="protein sequence ID" value="SVD68963.1"/>
    <property type="molecule type" value="Genomic_DNA"/>
</dbReference>
<gene>
    <name evidence="1" type="ORF">METZ01_LOCUS421817</name>
</gene>
<accession>A0A382XD95</accession>
<dbReference type="AlphaFoldDB" id="A0A382XD95"/>
<reference evidence="1" key="1">
    <citation type="submission" date="2018-05" db="EMBL/GenBank/DDBJ databases">
        <authorList>
            <person name="Lanie J.A."/>
            <person name="Ng W.-L."/>
            <person name="Kazmierczak K.M."/>
            <person name="Andrzejewski T.M."/>
            <person name="Davidsen T.M."/>
            <person name="Wayne K.J."/>
            <person name="Tettelin H."/>
            <person name="Glass J.I."/>
            <person name="Rusch D."/>
            <person name="Podicherti R."/>
            <person name="Tsui H.-C.T."/>
            <person name="Winkler M.E."/>
        </authorList>
    </citation>
    <scope>NUCLEOTIDE SEQUENCE</scope>
</reference>
<organism evidence="1">
    <name type="scientific">marine metagenome</name>
    <dbReference type="NCBI Taxonomy" id="408172"/>
    <lineage>
        <taxon>unclassified sequences</taxon>
        <taxon>metagenomes</taxon>
        <taxon>ecological metagenomes</taxon>
    </lineage>
</organism>
<feature type="non-terminal residue" evidence="1">
    <location>
        <position position="40"/>
    </location>
</feature>
<sequence length="40" mass="4229">MPVQVRLSAGSAIEGKPLVLYGSTWSTAMNSFALIQFLSG</sequence>
<protein>
    <submittedName>
        <fullName evidence="1">Uncharacterized protein</fullName>
    </submittedName>
</protein>
<name>A0A382XD95_9ZZZZ</name>
<proteinExistence type="predicted"/>
<evidence type="ECO:0000313" key="1">
    <source>
        <dbReference type="EMBL" id="SVD68963.1"/>
    </source>
</evidence>